<evidence type="ECO:0000313" key="2">
    <source>
        <dbReference type="EMBL" id="MEV5508395.1"/>
    </source>
</evidence>
<feature type="region of interest" description="Disordered" evidence="1">
    <location>
        <begin position="1"/>
        <end position="47"/>
    </location>
</feature>
<accession>A0ABV3K060</accession>
<comment type="caution">
    <text evidence="2">The sequence shown here is derived from an EMBL/GenBank/DDBJ whole genome shotgun (WGS) entry which is preliminary data.</text>
</comment>
<evidence type="ECO:0000256" key="1">
    <source>
        <dbReference type="SAM" id="MobiDB-lite"/>
    </source>
</evidence>
<dbReference type="RefSeq" id="WP_161968604.1">
    <property type="nucleotide sequence ID" value="NZ_JBFAUK010000013.1"/>
</dbReference>
<reference evidence="2 3" key="1">
    <citation type="submission" date="2024-06" db="EMBL/GenBank/DDBJ databases">
        <title>The Natural Products Discovery Center: Release of the First 8490 Sequenced Strains for Exploring Actinobacteria Biosynthetic Diversity.</title>
        <authorList>
            <person name="Kalkreuter E."/>
            <person name="Kautsar S.A."/>
            <person name="Yang D."/>
            <person name="Bader C.D."/>
            <person name="Teijaro C.N."/>
            <person name="Fluegel L."/>
            <person name="Davis C.M."/>
            <person name="Simpson J.R."/>
            <person name="Lauterbach L."/>
            <person name="Steele A.D."/>
            <person name="Gui C."/>
            <person name="Meng S."/>
            <person name="Li G."/>
            <person name="Viehrig K."/>
            <person name="Ye F."/>
            <person name="Su P."/>
            <person name="Kiefer A.F."/>
            <person name="Nichols A."/>
            <person name="Cepeda A.J."/>
            <person name="Yan W."/>
            <person name="Fan B."/>
            <person name="Jiang Y."/>
            <person name="Adhikari A."/>
            <person name="Zheng C.-J."/>
            <person name="Schuster L."/>
            <person name="Cowan T.M."/>
            <person name="Smanski M.J."/>
            <person name="Chevrette M.G."/>
            <person name="De Carvalho L.P.S."/>
            <person name="Shen B."/>
        </authorList>
    </citation>
    <scope>NUCLEOTIDE SEQUENCE [LARGE SCALE GENOMIC DNA]</scope>
    <source>
        <strain evidence="2 3">NPDC052347</strain>
    </source>
</reference>
<organism evidence="2 3">
    <name type="scientific">Streptomyces orinoci</name>
    <name type="common">Streptoverticillium orinoci</name>
    <dbReference type="NCBI Taxonomy" id="67339"/>
    <lineage>
        <taxon>Bacteria</taxon>
        <taxon>Bacillati</taxon>
        <taxon>Actinomycetota</taxon>
        <taxon>Actinomycetes</taxon>
        <taxon>Kitasatosporales</taxon>
        <taxon>Streptomycetaceae</taxon>
        <taxon>Streptomyces</taxon>
    </lineage>
</organism>
<protein>
    <submittedName>
        <fullName evidence="2">Uncharacterized protein</fullName>
    </submittedName>
</protein>
<proteinExistence type="predicted"/>
<evidence type="ECO:0000313" key="3">
    <source>
        <dbReference type="Proteomes" id="UP001552594"/>
    </source>
</evidence>
<sequence length="47" mass="5180">MAKSLDPAQISVERPSGPAAPRTNYDGPYPQLDDGDWWDPSFGDEDD</sequence>
<keyword evidence="3" id="KW-1185">Reference proteome</keyword>
<dbReference type="EMBL" id="JBFAUK010000013">
    <property type="protein sequence ID" value="MEV5508395.1"/>
    <property type="molecule type" value="Genomic_DNA"/>
</dbReference>
<feature type="compositionally biased region" description="Acidic residues" evidence="1">
    <location>
        <begin position="33"/>
        <end position="47"/>
    </location>
</feature>
<name>A0ABV3K060_STRON</name>
<dbReference type="Proteomes" id="UP001552594">
    <property type="component" value="Unassembled WGS sequence"/>
</dbReference>
<gene>
    <name evidence="2" type="ORF">AB0L16_18275</name>
</gene>